<dbReference type="AlphaFoldDB" id="A0A9N9A0M1"/>
<proteinExistence type="predicted"/>
<protein>
    <submittedName>
        <fullName evidence="1">2413_t:CDS:1</fullName>
    </submittedName>
</protein>
<dbReference type="OrthoDB" id="422156at2759"/>
<gene>
    <name evidence="1" type="ORF">POCULU_LOCUS3197</name>
</gene>
<comment type="caution">
    <text evidence="1">The sequence shown here is derived from an EMBL/GenBank/DDBJ whole genome shotgun (WGS) entry which is preliminary data.</text>
</comment>
<reference evidence="1" key="1">
    <citation type="submission" date="2021-06" db="EMBL/GenBank/DDBJ databases">
        <authorList>
            <person name="Kallberg Y."/>
            <person name="Tangrot J."/>
            <person name="Rosling A."/>
        </authorList>
    </citation>
    <scope>NUCLEOTIDE SEQUENCE</scope>
    <source>
        <strain evidence="1">IA702</strain>
    </source>
</reference>
<accession>A0A9N9A0M1</accession>
<keyword evidence="2" id="KW-1185">Reference proteome</keyword>
<dbReference type="Proteomes" id="UP000789572">
    <property type="component" value="Unassembled WGS sequence"/>
</dbReference>
<evidence type="ECO:0000313" key="1">
    <source>
        <dbReference type="EMBL" id="CAG8513540.1"/>
    </source>
</evidence>
<sequence length="82" mass="8975">FLGRKQARQLESEIENKLSAYAKLASGYGRERGEAGVSGITGLSTEAVEAEVDELIKKIYIISGISDINVYHCTISVYSTYL</sequence>
<evidence type="ECO:0000313" key="2">
    <source>
        <dbReference type="Proteomes" id="UP000789572"/>
    </source>
</evidence>
<name>A0A9N9A0M1_9GLOM</name>
<feature type="non-terminal residue" evidence="1">
    <location>
        <position position="1"/>
    </location>
</feature>
<dbReference type="EMBL" id="CAJVPJ010000339">
    <property type="protein sequence ID" value="CAG8513540.1"/>
    <property type="molecule type" value="Genomic_DNA"/>
</dbReference>
<organism evidence="1 2">
    <name type="scientific">Paraglomus occultum</name>
    <dbReference type="NCBI Taxonomy" id="144539"/>
    <lineage>
        <taxon>Eukaryota</taxon>
        <taxon>Fungi</taxon>
        <taxon>Fungi incertae sedis</taxon>
        <taxon>Mucoromycota</taxon>
        <taxon>Glomeromycotina</taxon>
        <taxon>Glomeromycetes</taxon>
        <taxon>Paraglomerales</taxon>
        <taxon>Paraglomeraceae</taxon>
        <taxon>Paraglomus</taxon>
    </lineage>
</organism>